<comment type="caution">
    <text evidence="1">The sequence shown here is derived from an EMBL/GenBank/DDBJ whole genome shotgun (WGS) entry which is preliminary data.</text>
</comment>
<evidence type="ECO:0000313" key="2">
    <source>
        <dbReference type="Proteomes" id="UP001256673"/>
    </source>
</evidence>
<reference evidence="1 2" key="1">
    <citation type="submission" date="2023-09" db="EMBL/GenBank/DDBJ databases">
        <title>Microbacterium fusihabitans sp. nov., Microbacterium phycihabitans sp. nov., and Microbacterium cervinum sp. nov., isolated from dried seaweeds of beach.</title>
        <authorList>
            <person name="Lee S.D."/>
        </authorList>
    </citation>
    <scope>NUCLEOTIDE SEQUENCE [LARGE SCALE GENOMIC DNA]</scope>
    <source>
        <strain evidence="1 2">KSW2-21</strain>
    </source>
</reference>
<organism evidence="1 2">
    <name type="scientific">Microbacterium algihabitans</name>
    <dbReference type="NCBI Taxonomy" id="3075992"/>
    <lineage>
        <taxon>Bacteria</taxon>
        <taxon>Bacillati</taxon>
        <taxon>Actinomycetota</taxon>
        <taxon>Actinomycetes</taxon>
        <taxon>Micrococcales</taxon>
        <taxon>Microbacteriaceae</taxon>
        <taxon>Microbacterium</taxon>
    </lineage>
</organism>
<dbReference type="EMBL" id="JAWDIU010000001">
    <property type="protein sequence ID" value="MDU0326309.1"/>
    <property type="molecule type" value="Genomic_DNA"/>
</dbReference>
<evidence type="ECO:0000313" key="1">
    <source>
        <dbReference type="EMBL" id="MDU0326309.1"/>
    </source>
</evidence>
<name>A0ABU3RU41_9MICO</name>
<dbReference type="Proteomes" id="UP001256673">
    <property type="component" value="Unassembled WGS sequence"/>
</dbReference>
<keyword evidence="2" id="KW-1185">Reference proteome</keyword>
<gene>
    <name evidence="1" type="ORF">RWH43_06005</name>
</gene>
<protein>
    <submittedName>
        <fullName evidence="1">SIR2 family protein</fullName>
    </submittedName>
</protein>
<accession>A0ABU3RU41</accession>
<proteinExistence type="predicted"/>
<sequence>MPDLVQLLRRVLLFLRQRAGSGEGDAAQHRAALLEILGDNIPAERARYDEDPLGWEPGDLESLRDKYSRVLGVGVEGRPTDYLLIDGAGLPELYGDPDLEPGPTHVLLAMLISEGCATQFASGNWDGLVEKALSDISSSESLIDVYVDVDDPRDAHGHAEIAKFHGCAVLALAQPDRYRGKIIATNAQISKLHGDPEFAHMKDHLRDLTTRKRSLILGLSVQDSDLLAIFRGAASRSPWRWDPTHPAYLFAEPAIAASQRDVLEVAYGEEFGRERTNVIRRSALGAYAGPVVAAVLLEVLAAKMIAAMERHHPLNGAVLASLRPGIRRLIVRIVARYGRDESALAEFLRGGYSDLIRTYLGPLTSGDAKYLPFARATRNQLSTDPGVVAMGLDLLAIALGLLGLGERAGRWRLSLSNESKGSRISISGRSGGTTTTVIVVRSAAEAIAAMESNDWVEGDGEMVLLQMQKGPSALPRSPGGRIGRGRITRSRHDLSWSALSDSVSDVDELMARFEAGAKL</sequence>
<dbReference type="Pfam" id="PF13289">
    <property type="entry name" value="SIR2_2"/>
    <property type="match status" value="1"/>
</dbReference>
<dbReference type="RefSeq" id="WP_316000934.1">
    <property type="nucleotide sequence ID" value="NZ_JAWDIU010000001.1"/>
</dbReference>